<accession>A0ABR0N4T3</accession>
<comment type="caution">
    <text evidence="3">The sequence shown here is derived from an EMBL/GenBank/DDBJ whole genome shotgun (WGS) entry which is preliminary data.</text>
</comment>
<feature type="coiled-coil region" evidence="1">
    <location>
        <begin position="125"/>
        <end position="228"/>
    </location>
</feature>
<sequence>MECMLDRKIKPVQEKLDHRARVQRKQIVPSQKKESRTSRRHTSDDYSRRDFYRDTYSTRNSSRKKESFESKVFRDNERGSPSNSSYASTKTHSRRIDRELYLNDFTSFEQNTYHADSLVLSSSCKEKMREKEMKERQEASKRENERFLKEIEKVIEKAVEKENEQKEINRKERQEKIMRENERILNEIEKRNKEMKEKEKEIESEKENEIKKENEKEFEREKECEQEKKVPKSLCDQIQLRYLQNERRFQLFEKGKFVDDCHPLEIEGKEGFDGIIFEKFPSFDLANCCSYINVNDVDSKDAMKIPSYDMFYNDNSVDSVGLVHPVQIVNVCVTSSIPFDRGKPCMSRSSPMEKWLDLRTSHLKEGGNDTIATWSASSSSKDSMVMPQGPITRARAKQFKEAISALVNQVWGEALVGEIDRVGTSLIKCPCNILQTNFSDFSIHKGCYAFNKGDFSSYFGYKRRGCYKGSIKHH</sequence>
<dbReference type="EMBL" id="JARKNE010000011">
    <property type="protein sequence ID" value="KAK5785496.1"/>
    <property type="molecule type" value="Genomic_DNA"/>
</dbReference>
<gene>
    <name evidence="3" type="ORF">PVK06_040087</name>
</gene>
<feature type="compositionally biased region" description="Basic and acidic residues" evidence="2">
    <location>
        <begin position="63"/>
        <end position="78"/>
    </location>
</feature>
<reference evidence="3 4" key="1">
    <citation type="submission" date="2023-03" db="EMBL/GenBank/DDBJ databases">
        <title>WGS of Gossypium arboreum.</title>
        <authorList>
            <person name="Yu D."/>
        </authorList>
    </citation>
    <scope>NUCLEOTIDE SEQUENCE [LARGE SCALE GENOMIC DNA]</scope>
    <source>
        <tissue evidence="3">Leaf</tissue>
    </source>
</reference>
<evidence type="ECO:0000313" key="4">
    <source>
        <dbReference type="Proteomes" id="UP001358586"/>
    </source>
</evidence>
<evidence type="ECO:0000256" key="2">
    <source>
        <dbReference type="SAM" id="MobiDB-lite"/>
    </source>
</evidence>
<protein>
    <submittedName>
        <fullName evidence="3">Uncharacterized protein</fullName>
    </submittedName>
</protein>
<name>A0ABR0N4T3_GOSAR</name>
<feature type="compositionally biased region" description="Polar residues" evidence="2">
    <location>
        <begin position="79"/>
        <end position="90"/>
    </location>
</feature>
<evidence type="ECO:0000313" key="3">
    <source>
        <dbReference type="EMBL" id="KAK5785496.1"/>
    </source>
</evidence>
<keyword evidence="4" id="KW-1185">Reference proteome</keyword>
<dbReference type="Proteomes" id="UP001358586">
    <property type="component" value="Chromosome 11"/>
</dbReference>
<feature type="compositionally biased region" description="Basic and acidic residues" evidence="2">
    <location>
        <begin position="31"/>
        <end position="53"/>
    </location>
</feature>
<keyword evidence="1" id="KW-0175">Coiled coil</keyword>
<organism evidence="3 4">
    <name type="scientific">Gossypium arboreum</name>
    <name type="common">Tree cotton</name>
    <name type="synonym">Gossypium nanking</name>
    <dbReference type="NCBI Taxonomy" id="29729"/>
    <lineage>
        <taxon>Eukaryota</taxon>
        <taxon>Viridiplantae</taxon>
        <taxon>Streptophyta</taxon>
        <taxon>Embryophyta</taxon>
        <taxon>Tracheophyta</taxon>
        <taxon>Spermatophyta</taxon>
        <taxon>Magnoliopsida</taxon>
        <taxon>eudicotyledons</taxon>
        <taxon>Gunneridae</taxon>
        <taxon>Pentapetalae</taxon>
        <taxon>rosids</taxon>
        <taxon>malvids</taxon>
        <taxon>Malvales</taxon>
        <taxon>Malvaceae</taxon>
        <taxon>Malvoideae</taxon>
        <taxon>Gossypium</taxon>
    </lineage>
</organism>
<evidence type="ECO:0000256" key="1">
    <source>
        <dbReference type="SAM" id="Coils"/>
    </source>
</evidence>
<feature type="region of interest" description="Disordered" evidence="2">
    <location>
        <begin position="1"/>
        <end position="93"/>
    </location>
</feature>
<proteinExistence type="predicted"/>
<feature type="compositionally biased region" description="Basic and acidic residues" evidence="2">
    <location>
        <begin position="1"/>
        <end position="20"/>
    </location>
</feature>